<dbReference type="STRING" id="1123510.GCA_000620025_02440"/>
<keyword evidence="11" id="KW-1185">Reference proteome</keyword>
<evidence type="ECO:0000256" key="5">
    <source>
        <dbReference type="ARBA" id="ARBA00022525"/>
    </source>
</evidence>
<feature type="domain" description="Flagellar basal-body/hook protein C-terminal" evidence="8">
    <location>
        <begin position="405"/>
        <end position="443"/>
    </location>
</feature>
<dbReference type="AlphaFoldDB" id="A0A348HFG8"/>
<evidence type="ECO:0000313" key="11">
    <source>
        <dbReference type="Proteomes" id="UP000267342"/>
    </source>
</evidence>
<keyword evidence="10" id="KW-0282">Flagellum</keyword>
<evidence type="ECO:0000259" key="9">
    <source>
        <dbReference type="Pfam" id="PF22638"/>
    </source>
</evidence>
<dbReference type="PANTHER" id="PTHR30033:SF1">
    <property type="entry name" value="FLAGELLAR HOOK-ASSOCIATED PROTEIN 1"/>
    <property type="match status" value="1"/>
</dbReference>
<dbReference type="PANTHER" id="PTHR30033">
    <property type="entry name" value="FLAGELLAR HOOK-ASSOCIATED PROTEIN 1"/>
    <property type="match status" value="1"/>
</dbReference>
<evidence type="ECO:0000256" key="3">
    <source>
        <dbReference type="ARBA" id="ARBA00009677"/>
    </source>
</evidence>
<dbReference type="Pfam" id="PF06429">
    <property type="entry name" value="Flg_bbr_C"/>
    <property type="match status" value="1"/>
</dbReference>
<dbReference type="Pfam" id="PF22638">
    <property type="entry name" value="FlgK_D1"/>
    <property type="match status" value="2"/>
</dbReference>
<dbReference type="PRINTS" id="PR01005">
    <property type="entry name" value="FLGHOOKAP1"/>
</dbReference>
<dbReference type="OrthoDB" id="9802553at2"/>
<proteinExistence type="inferred from homology"/>
<feature type="domain" description="Flagellar hook-associated protein FlgK helical" evidence="9">
    <location>
        <begin position="101"/>
        <end position="246"/>
    </location>
</feature>
<sequence>MSNLFSIATSGLRNANAQLATTSNNLGNYTNKNYSRQYVTSTEAPQSGGVIRVGSGVFTSNAERYYDSTLNNQRNSSYSSQADYTAQQDGLNKLDKLYTYSSTDSTSLDKRINEFFSATSTLAQDPTSTAARQTVLSNGQSMANLFNSLSSQLQTYESTADATIKTNVEQVNKYGEQISQLNEKISKVRAETNAEPNELLDARDQAVAELSKIVGVDVIAQDGTQLNISLSDGSTLVAGSDYFKLDETRAQTLTGGTLGGTAEFRNGDLANARTNLSNLAQTVVTQVNAIQTQGYDMDGQQGSALFEIEASAPDAAAGIKVAITDPRKLAAASASDSGEKDNRNALLLADLQNQRFQIGNTEMSFSEAYASNVSAVGTAVTDINNRVTAQGKVTSQLEEKQQSLSGVNTDEEFSNLMQFQTYYKANSKILSTAMTLMDTILQLN</sequence>
<comment type="similarity">
    <text evidence="3 7">Belongs to the flagella basal body rod proteins family.</text>
</comment>
<dbReference type="GO" id="GO:0005576">
    <property type="term" value="C:extracellular region"/>
    <property type="evidence" value="ECO:0007669"/>
    <property type="project" value="UniProtKB-SubCell"/>
</dbReference>
<protein>
    <recommendedName>
        <fullName evidence="4 7">Flagellar hook-associated protein 1</fullName>
        <shortName evidence="7">HAP1</shortName>
    </recommendedName>
</protein>
<dbReference type="RefSeq" id="WP_027705476.1">
    <property type="nucleotide sequence ID" value="NZ_AP018933.1"/>
</dbReference>
<evidence type="ECO:0000259" key="8">
    <source>
        <dbReference type="Pfam" id="PF06429"/>
    </source>
</evidence>
<dbReference type="SUPFAM" id="SSF64518">
    <property type="entry name" value="Phase 1 flagellin"/>
    <property type="match status" value="1"/>
</dbReference>
<dbReference type="InterPro" id="IPR010930">
    <property type="entry name" value="Flg_bb/hook_C_dom"/>
</dbReference>
<accession>A0A348HFG8</accession>
<evidence type="ECO:0000313" key="10">
    <source>
        <dbReference type="EMBL" id="BBG30370.1"/>
    </source>
</evidence>
<evidence type="ECO:0000256" key="4">
    <source>
        <dbReference type="ARBA" id="ARBA00016244"/>
    </source>
</evidence>
<keyword evidence="5 7" id="KW-0964">Secreted</keyword>
<evidence type="ECO:0000256" key="6">
    <source>
        <dbReference type="ARBA" id="ARBA00023143"/>
    </source>
</evidence>
<gene>
    <name evidence="7" type="primary">flgK</name>
    <name evidence="10" type="ORF">ZBT109_1614</name>
</gene>
<dbReference type="InterPro" id="IPR002371">
    <property type="entry name" value="FlgK"/>
</dbReference>
<dbReference type="GO" id="GO:0005198">
    <property type="term" value="F:structural molecule activity"/>
    <property type="evidence" value="ECO:0007669"/>
    <property type="project" value="UniProtKB-UniRule"/>
</dbReference>
<keyword evidence="6 7" id="KW-0975">Bacterial flagellum</keyword>
<name>A0A348HFG8_9GAMM</name>
<dbReference type="EMBL" id="AP018933">
    <property type="protein sequence ID" value="BBG30370.1"/>
    <property type="molecule type" value="Genomic_DNA"/>
</dbReference>
<dbReference type="KEGG" id="zpl:ZBT109_1614"/>
<organism evidence="10 11">
    <name type="scientific">Zymobacter palmae</name>
    <dbReference type="NCBI Taxonomy" id="33074"/>
    <lineage>
        <taxon>Bacteria</taxon>
        <taxon>Pseudomonadati</taxon>
        <taxon>Pseudomonadota</taxon>
        <taxon>Gammaproteobacteria</taxon>
        <taxon>Oceanospirillales</taxon>
        <taxon>Halomonadaceae</taxon>
        <taxon>Zymobacter group</taxon>
        <taxon>Zymobacter</taxon>
    </lineage>
</organism>
<evidence type="ECO:0000256" key="1">
    <source>
        <dbReference type="ARBA" id="ARBA00004365"/>
    </source>
</evidence>
<feature type="domain" description="Flagellar hook-associated protein FlgK helical" evidence="9">
    <location>
        <begin position="248"/>
        <end position="306"/>
    </location>
</feature>
<dbReference type="InterPro" id="IPR053927">
    <property type="entry name" value="FlgK_helical"/>
</dbReference>
<evidence type="ECO:0000256" key="2">
    <source>
        <dbReference type="ARBA" id="ARBA00004613"/>
    </source>
</evidence>
<dbReference type="GO" id="GO:0044780">
    <property type="term" value="P:bacterial-type flagellum assembly"/>
    <property type="evidence" value="ECO:0007669"/>
    <property type="project" value="InterPro"/>
</dbReference>
<dbReference type="GO" id="GO:0009424">
    <property type="term" value="C:bacterial-type flagellum hook"/>
    <property type="evidence" value="ECO:0007669"/>
    <property type="project" value="UniProtKB-UniRule"/>
</dbReference>
<keyword evidence="10" id="KW-0969">Cilium</keyword>
<evidence type="ECO:0000256" key="7">
    <source>
        <dbReference type="RuleBase" id="RU362065"/>
    </source>
</evidence>
<keyword evidence="10" id="KW-0966">Cell projection</keyword>
<dbReference type="Proteomes" id="UP000267342">
    <property type="component" value="Chromosome"/>
</dbReference>
<dbReference type="NCBIfam" id="TIGR02492">
    <property type="entry name" value="flgK_ends"/>
    <property type="match status" value="1"/>
</dbReference>
<reference evidence="10 11" key="1">
    <citation type="submission" date="2018-09" db="EMBL/GenBank/DDBJ databases">
        <title>Zymobacter palmae IAM14233 (=T109) whole genome analysis.</title>
        <authorList>
            <person name="Yanase H."/>
        </authorList>
    </citation>
    <scope>NUCLEOTIDE SEQUENCE [LARGE SCALE GENOMIC DNA]</scope>
    <source>
        <strain evidence="10 11">IAM14233</strain>
    </source>
</reference>
<comment type="subcellular location">
    <subcellularLocation>
        <location evidence="1 7">Bacterial flagellum</location>
    </subcellularLocation>
    <subcellularLocation>
        <location evidence="2 7">Secreted</location>
    </subcellularLocation>
</comment>